<organism evidence="1 2">
    <name type="scientific">Riccia fluitans</name>
    <dbReference type="NCBI Taxonomy" id="41844"/>
    <lineage>
        <taxon>Eukaryota</taxon>
        <taxon>Viridiplantae</taxon>
        <taxon>Streptophyta</taxon>
        <taxon>Embryophyta</taxon>
        <taxon>Marchantiophyta</taxon>
        <taxon>Marchantiopsida</taxon>
        <taxon>Marchantiidae</taxon>
        <taxon>Marchantiales</taxon>
        <taxon>Ricciaceae</taxon>
        <taxon>Riccia</taxon>
    </lineage>
</organism>
<dbReference type="Proteomes" id="UP001605036">
    <property type="component" value="Unassembled WGS sequence"/>
</dbReference>
<proteinExistence type="predicted"/>
<evidence type="ECO:0000313" key="1">
    <source>
        <dbReference type="EMBL" id="KAL2611864.1"/>
    </source>
</evidence>
<comment type="caution">
    <text evidence="1">The sequence shown here is derived from an EMBL/GenBank/DDBJ whole genome shotgun (WGS) entry which is preliminary data.</text>
</comment>
<sequence length="171" mass="19879">MRALVAKPKLHCQVFRKMCTYGNHYRVVSDMLWVDECKTYDCGIAARADVVAEVPQDKDISHVGVLVRILQLDYGLGVDNPVLFQGKWVRNDATSFKHDRDGFLMANLRKWLSNRDDPFIFPSQVEQVFFIPVEEGDVLGWNSVLRKHPRGRRVVMEQSSWEANGVRYYRF</sequence>
<protein>
    <submittedName>
        <fullName evidence="1">Uncharacterized protein</fullName>
    </submittedName>
</protein>
<dbReference type="EMBL" id="JBHFFA010000007">
    <property type="protein sequence ID" value="KAL2611864.1"/>
    <property type="molecule type" value="Genomic_DNA"/>
</dbReference>
<reference evidence="1 2" key="1">
    <citation type="submission" date="2024-09" db="EMBL/GenBank/DDBJ databases">
        <title>Chromosome-scale assembly of Riccia fluitans.</title>
        <authorList>
            <person name="Paukszto L."/>
            <person name="Sawicki J."/>
            <person name="Karawczyk K."/>
            <person name="Piernik-Szablinska J."/>
            <person name="Szczecinska M."/>
            <person name="Mazdziarz M."/>
        </authorList>
    </citation>
    <scope>NUCLEOTIDE SEQUENCE [LARGE SCALE GENOMIC DNA]</scope>
    <source>
        <strain evidence="1">Rf_01</strain>
        <tissue evidence="1">Aerial parts of the thallus</tissue>
    </source>
</reference>
<keyword evidence="2" id="KW-1185">Reference proteome</keyword>
<dbReference type="AlphaFoldDB" id="A0ABD1XSV9"/>
<dbReference type="PANTHER" id="PTHR48258">
    <property type="entry name" value="DUF4218 DOMAIN-CONTAINING PROTEIN-RELATED"/>
    <property type="match status" value="1"/>
</dbReference>
<evidence type="ECO:0000313" key="2">
    <source>
        <dbReference type="Proteomes" id="UP001605036"/>
    </source>
</evidence>
<name>A0ABD1XSV9_9MARC</name>
<gene>
    <name evidence="1" type="ORF">R1flu_023556</name>
</gene>
<dbReference type="PANTHER" id="PTHR48258:SF14">
    <property type="entry name" value="OS02G0583300 PROTEIN"/>
    <property type="match status" value="1"/>
</dbReference>
<accession>A0ABD1XSV9</accession>